<dbReference type="InterPro" id="IPR027417">
    <property type="entry name" value="P-loop_NTPase"/>
</dbReference>
<evidence type="ECO:0000256" key="1">
    <source>
        <dbReference type="ARBA" id="ARBA00022448"/>
    </source>
</evidence>
<proteinExistence type="predicted"/>
<keyword evidence="6" id="KW-0067">ATP-binding</keyword>
<evidence type="ECO:0000259" key="5">
    <source>
        <dbReference type="Pfam" id="PF00005"/>
    </source>
</evidence>
<keyword evidence="4" id="KW-0472">Membrane</keyword>
<keyword evidence="3" id="KW-1278">Translocase</keyword>
<dbReference type="PANTHER" id="PTHR43166">
    <property type="entry name" value="AMINO ACID IMPORT ATP-BINDING PROTEIN"/>
    <property type="match status" value="1"/>
</dbReference>
<dbReference type="PANTHER" id="PTHR43166:SF6">
    <property type="entry name" value="PHOSPHONATES IMPORT ATP-BINDING PROTEIN PHNC"/>
    <property type="match status" value="1"/>
</dbReference>
<dbReference type="AlphaFoldDB" id="A0A2W5Z318"/>
<dbReference type="InterPro" id="IPR003439">
    <property type="entry name" value="ABC_transporter-like_ATP-bd"/>
</dbReference>
<evidence type="ECO:0000256" key="2">
    <source>
        <dbReference type="ARBA" id="ARBA00022475"/>
    </source>
</evidence>
<reference evidence="6 7" key="1">
    <citation type="journal article" date="2017" name="Nature">
        <title>Atmospheric trace gases support primary production in Antarctic desert surface soil.</title>
        <authorList>
            <person name="Ji M."/>
            <person name="Greening C."/>
            <person name="Vanwonterghem I."/>
            <person name="Carere C.R."/>
            <person name="Bay S.K."/>
            <person name="Steen J.A."/>
            <person name="Montgomery K."/>
            <person name="Lines T."/>
            <person name="Beardall J."/>
            <person name="van Dorst J."/>
            <person name="Snape I."/>
            <person name="Stott M.B."/>
            <person name="Hugenholtz P."/>
            <person name="Ferrari B.C."/>
        </authorList>
    </citation>
    <scope>NUCLEOTIDE SEQUENCE [LARGE SCALE GENOMIC DNA]</scope>
    <source>
        <strain evidence="6">RRmetagenome_bin12</strain>
    </source>
</reference>
<dbReference type="SUPFAM" id="SSF52540">
    <property type="entry name" value="P-loop containing nucleoside triphosphate hydrolases"/>
    <property type="match status" value="1"/>
</dbReference>
<dbReference type="Proteomes" id="UP000248724">
    <property type="component" value="Unassembled WGS sequence"/>
</dbReference>
<keyword evidence="1" id="KW-0813">Transport</keyword>
<comment type="caution">
    <text evidence="6">The sequence shown here is derived from an EMBL/GenBank/DDBJ whole genome shotgun (WGS) entry which is preliminary data.</text>
</comment>
<keyword evidence="2" id="KW-1003">Cell membrane</keyword>
<dbReference type="GO" id="GO:0016887">
    <property type="term" value="F:ATP hydrolysis activity"/>
    <property type="evidence" value="ECO:0007669"/>
    <property type="project" value="InterPro"/>
</dbReference>
<keyword evidence="6" id="KW-0547">Nucleotide-binding</keyword>
<evidence type="ECO:0000256" key="4">
    <source>
        <dbReference type="ARBA" id="ARBA00023136"/>
    </source>
</evidence>
<evidence type="ECO:0000313" key="7">
    <source>
        <dbReference type="Proteomes" id="UP000248724"/>
    </source>
</evidence>
<dbReference type="InterPro" id="IPR050086">
    <property type="entry name" value="MetN_ABC_transporter-like"/>
</dbReference>
<dbReference type="Gene3D" id="3.40.50.300">
    <property type="entry name" value="P-loop containing nucleotide triphosphate hydrolases"/>
    <property type="match status" value="1"/>
</dbReference>
<dbReference type="GO" id="GO:0005524">
    <property type="term" value="F:ATP binding"/>
    <property type="evidence" value="ECO:0007669"/>
    <property type="project" value="UniProtKB-KW"/>
</dbReference>
<feature type="non-terminal residue" evidence="6">
    <location>
        <position position="163"/>
    </location>
</feature>
<dbReference type="Pfam" id="PF00005">
    <property type="entry name" value="ABC_tran"/>
    <property type="match status" value="1"/>
</dbReference>
<name>A0A2W5Z318_9BACT</name>
<protein>
    <submittedName>
        <fullName evidence="6">Phosphonate ABC transporter ATP-binding protein</fullName>
    </submittedName>
</protein>
<evidence type="ECO:0000256" key="3">
    <source>
        <dbReference type="ARBA" id="ARBA00022967"/>
    </source>
</evidence>
<evidence type="ECO:0000313" key="6">
    <source>
        <dbReference type="EMBL" id="PZR79739.1"/>
    </source>
</evidence>
<dbReference type="EMBL" id="QHBU01000192">
    <property type="protein sequence ID" value="PZR79739.1"/>
    <property type="molecule type" value="Genomic_DNA"/>
</dbReference>
<sequence length="163" mass="17194">MRPTPVLSVAGLVHHYGERRVLDGVSFEVDAGEVVAVIGPSGAGKTTLFRSVTGLVDPDGGRVCIGGRELGALSGAELRAVRREMGVIFQQFNLVRRHSAVDNVLVGRLAGVPLWRVALRRFPAADVEIALDCLDRVGLGDFADAGADLLSGGQQQRVAIARA</sequence>
<gene>
    <name evidence="6" type="ORF">DLM65_09915</name>
</gene>
<organism evidence="6 7">
    <name type="scientific">Candidatus Aeolococcus gillhamiae</name>
    <dbReference type="NCBI Taxonomy" id="3127015"/>
    <lineage>
        <taxon>Bacteria</taxon>
        <taxon>Bacillati</taxon>
        <taxon>Candidatus Dormiibacterota</taxon>
        <taxon>Candidatus Dormibacteria</taxon>
        <taxon>Candidatus Aeolococcales</taxon>
        <taxon>Candidatus Aeolococcaceae</taxon>
        <taxon>Candidatus Aeolococcus</taxon>
    </lineage>
</organism>
<feature type="domain" description="ABC transporter" evidence="5">
    <location>
        <begin position="22"/>
        <end position="163"/>
    </location>
</feature>
<accession>A0A2W5Z318</accession>